<dbReference type="AlphaFoldDB" id="A0A1X4GJI7"/>
<keyword evidence="1" id="KW-0812">Transmembrane</keyword>
<keyword evidence="1" id="KW-1133">Transmembrane helix</keyword>
<comment type="caution">
    <text evidence="2">The sequence shown here is derived from an EMBL/GenBank/DDBJ whole genome shotgun (WGS) entry which is preliminary data.</text>
</comment>
<accession>A0A1X4GJI7</accession>
<proteinExistence type="predicted"/>
<reference evidence="3" key="1">
    <citation type="submission" date="2017-04" db="EMBL/GenBank/DDBJ databases">
        <authorList>
            <person name="Abreu V.A."/>
            <person name="Popin R.V."/>
            <person name="Rigonato J."/>
            <person name="Andreote A.P."/>
            <person name="Schaker P.C."/>
            <person name="Hoff-Risseti C."/>
            <person name="Alvarenga D.O."/>
            <person name="Varani A.M."/>
            <person name="Fiore M.F."/>
        </authorList>
    </citation>
    <scope>NUCLEOTIDE SEQUENCE [LARGE SCALE GENOMIC DNA]</scope>
    <source>
        <strain evidence="3">CENA303</strain>
    </source>
</reference>
<name>A0A1X4GJI7_9CYAN</name>
<sequence>MSLQECKKVQLIIIGLAFIYLAFAWRFWFGFERTHFSQRFLNRLKFSILWPVFYLINTSFRRNFKRALKR</sequence>
<feature type="transmembrane region" description="Helical" evidence="1">
    <location>
        <begin position="40"/>
        <end position="60"/>
    </location>
</feature>
<dbReference type="EMBL" id="NBYN01000003">
    <property type="protein sequence ID" value="OSO97263.1"/>
    <property type="molecule type" value="Genomic_DNA"/>
</dbReference>
<protein>
    <submittedName>
        <fullName evidence="2">Uncharacterized protein</fullName>
    </submittedName>
</protein>
<dbReference type="Proteomes" id="UP000192997">
    <property type="component" value="Unassembled WGS sequence"/>
</dbReference>
<evidence type="ECO:0000256" key="1">
    <source>
        <dbReference type="SAM" id="Phobius"/>
    </source>
</evidence>
<evidence type="ECO:0000313" key="2">
    <source>
        <dbReference type="EMBL" id="OSO97263.1"/>
    </source>
</evidence>
<organism evidence="2 3">
    <name type="scientific">Cylindrospermopsis raciborskii CENA303</name>
    <dbReference type="NCBI Taxonomy" id="1170769"/>
    <lineage>
        <taxon>Bacteria</taxon>
        <taxon>Bacillati</taxon>
        <taxon>Cyanobacteriota</taxon>
        <taxon>Cyanophyceae</taxon>
        <taxon>Nostocales</taxon>
        <taxon>Aphanizomenonaceae</taxon>
        <taxon>Cylindrospermopsis</taxon>
    </lineage>
</organism>
<keyword evidence="1" id="KW-0472">Membrane</keyword>
<feature type="transmembrane region" description="Helical" evidence="1">
    <location>
        <begin position="9"/>
        <end position="28"/>
    </location>
</feature>
<gene>
    <name evidence="2" type="ORF">B7O87_00375</name>
</gene>
<evidence type="ECO:0000313" key="3">
    <source>
        <dbReference type="Proteomes" id="UP000192997"/>
    </source>
</evidence>